<sequence>MEQLKERLPHWRGETPVVSPFVWKDREETYTHTPPVRTNNKPLTGQHSLHKAPVPDAPVPAQATDAVASFQNQIDALTKRVAGQMRRGINTKLIEEAEKRVGKGCGKRPMEDTRRRSALDRIRALDRGYSCADLPRGRFKEDRSKSPNGPPTITGRVNVISKAEVEEGSPGVPGGRMEKGTYMRWQQVRAQNSQTYLSP</sequence>
<evidence type="ECO:0000256" key="1">
    <source>
        <dbReference type="SAM" id="MobiDB-lite"/>
    </source>
</evidence>
<dbReference type="EMBL" id="BAABME010005508">
    <property type="protein sequence ID" value="GAA0165830.1"/>
    <property type="molecule type" value="Genomic_DNA"/>
</dbReference>
<reference evidence="2 3" key="1">
    <citation type="submission" date="2024-01" db="EMBL/GenBank/DDBJ databases">
        <title>The complete chloroplast genome sequence of Lithospermum erythrorhizon: insights into the phylogenetic relationship among Boraginaceae species and the maternal lineages of purple gromwells.</title>
        <authorList>
            <person name="Okada T."/>
            <person name="Watanabe K."/>
        </authorList>
    </citation>
    <scope>NUCLEOTIDE SEQUENCE [LARGE SCALE GENOMIC DNA]</scope>
</reference>
<feature type="region of interest" description="Disordered" evidence="1">
    <location>
        <begin position="136"/>
        <end position="178"/>
    </location>
</feature>
<evidence type="ECO:0000313" key="3">
    <source>
        <dbReference type="Proteomes" id="UP001454036"/>
    </source>
</evidence>
<name>A0AAV3QSJ0_LITER</name>
<comment type="caution">
    <text evidence="2">The sequence shown here is derived from an EMBL/GenBank/DDBJ whole genome shotgun (WGS) entry which is preliminary data.</text>
</comment>
<feature type="compositionally biased region" description="Basic and acidic residues" evidence="1">
    <location>
        <begin position="1"/>
        <end position="13"/>
    </location>
</feature>
<organism evidence="2 3">
    <name type="scientific">Lithospermum erythrorhizon</name>
    <name type="common">Purple gromwell</name>
    <name type="synonym">Lithospermum officinale var. erythrorhizon</name>
    <dbReference type="NCBI Taxonomy" id="34254"/>
    <lineage>
        <taxon>Eukaryota</taxon>
        <taxon>Viridiplantae</taxon>
        <taxon>Streptophyta</taxon>
        <taxon>Embryophyta</taxon>
        <taxon>Tracheophyta</taxon>
        <taxon>Spermatophyta</taxon>
        <taxon>Magnoliopsida</taxon>
        <taxon>eudicotyledons</taxon>
        <taxon>Gunneridae</taxon>
        <taxon>Pentapetalae</taxon>
        <taxon>asterids</taxon>
        <taxon>lamiids</taxon>
        <taxon>Boraginales</taxon>
        <taxon>Boraginaceae</taxon>
        <taxon>Boraginoideae</taxon>
        <taxon>Lithospermeae</taxon>
        <taxon>Lithospermum</taxon>
    </lineage>
</organism>
<accession>A0AAV3QSJ0</accession>
<feature type="compositionally biased region" description="Basic and acidic residues" evidence="1">
    <location>
        <begin position="136"/>
        <end position="145"/>
    </location>
</feature>
<dbReference type="AlphaFoldDB" id="A0AAV3QSJ0"/>
<dbReference type="Proteomes" id="UP001454036">
    <property type="component" value="Unassembled WGS sequence"/>
</dbReference>
<protein>
    <submittedName>
        <fullName evidence="2">Uncharacterized protein</fullName>
    </submittedName>
</protein>
<feature type="region of interest" description="Disordered" evidence="1">
    <location>
        <begin position="1"/>
        <end position="49"/>
    </location>
</feature>
<gene>
    <name evidence="2" type="ORF">LIER_21128</name>
</gene>
<proteinExistence type="predicted"/>
<feature type="compositionally biased region" description="Polar residues" evidence="1">
    <location>
        <begin position="36"/>
        <end position="47"/>
    </location>
</feature>
<evidence type="ECO:0000313" key="2">
    <source>
        <dbReference type="EMBL" id="GAA0165830.1"/>
    </source>
</evidence>
<keyword evidence="3" id="KW-1185">Reference proteome</keyword>